<feature type="domain" description="DUF6589" evidence="1">
    <location>
        <begin position="55"/>
        <end position="247"/>
    </location>
</feature>
<organism evidence="2">
    <name type="scientific">Amphimedon queenslandica</name>
    <name type="common">Sponge</name>
    <dbReference type="NCBI Taxonomy" id="400682"/>
    <lineage>
        <taxon>Eukaryota</taxon>
        <taxon>Metazoa</taxon>
        <taxon>Porifera</taxon>
        <taxon>Demospongiae</taxon>
        <taxon>Heteroscleromorpha</taxon>
        <taxon>Haplosclerida</taxon>
        <taxon>Niphatidae</taxon>
        <taxon>Amphimedon</taxon>
    </lineage>
</organism>
<dbReference type="AlphaFoldDB" id="A0A1X7V4W0"/>
<dbReference type="InterPro" id="IPR046496">
    <property type="entry name" value="DUF6589"/>
</dbReference>
<dbReference type="OrthoDB" id="5952546at2759"/>
<accession>A0A1X7V4W0</accession>
<dbReference type="EnsemblMetazoa" id="Aqu2.1.35305_001">
    <property type="protein sequence ID" value="Aqu2.1.35305_001"/>
    <property type="gene ID" value="Aqu2.1.35305"/>
</dbReference>
<proteinExistence type="predicted"/>
<sequence length="247" mass="28269">MDNLIYALSMNSFRVLVAYVGSIMYHENKVDDMCKIMEHHKYVPTVKRVRKETFGSGESIEIPVADMWLTLFGDQLTVAHARGATAIRHGHELPEEQLKGLIPVLEDWHTRMTLIKVIWTRLFKEKSSQDKGTLYDLIHRTAVPSDPQKNMQATKDLFQIVLNAHIIAAAQQIIGQNVTDTLASVARLIVNKYIRFDASSNENDDMIHNYACEVITLGMIWANYYDAIHEGNGHRIMQILKYLLVIF</sequence>
<evidence type="ECO:0000313" key="2">
    <source>
        <dbReference type="EnsemblMetazoa" id="Aqu2.1.35305_001"/>
    </source>
</evidence>
<protein>
    <recommendedName>
        <fullName evidence="1">DUF6589 domain-containing protein</fullName>
    </recommendedName>
</protein>
<reference evidence="2" key="1">
    <citation type="submission" date="2017-05" db="UniProtKB">
        <authorList>
            <consortium name="EnsemblMetazoa"/>
        </authorList>
    </citation>
    <scope>IDENTIFICATION</scope>
</reference>
<evidence type="ECO:0000259" key="1">
    <source>
        <dbReference type="Pfam" id="PF20231"/>
    </source>
</evidence>
<name>A0A1X7V4W0_AMPQE</name>
<dbReference type="InParanoid" id="A0A1X7V4W0"/>
<dbReference type="Pfam" id="PF20231">
    <property type="entry name" value="DUF6589"/>
    <property type="match status" value="1"/>
</dbReference>